<evidence type="ECO:0000256" key="1">
    <source>
        <dbReference type="ARBA" id="ARBA00004229"/>
    </source>
</evidence>
<dbReference type="GO" id="GO:0003924">
    <property type="term" value="F:GTPase activity"/>
    <property type="evidence" value="ECO:0007669"/>
    <property type="project" value="UniProtKB-UniRule"/>
</dbReference>
<dbReference type="GO" id="GO:0005525">
    <property type="term" value="F:GTP binding"/>
    <property type="evidence" value="ECO:0007669"/>
    <property type="project" value="UniProtKB-UniRule"/>
</dbReference>
<keyword evidence="8 9" id="KW-0472">Membrane</keyword>
<keyword evidence="9" id="KW-0648">Protein biosynthesis</keyword>
<feature type="binding site" evidence="9">
    <location>
        <begin position="94"/>
        <end position="98"/>
    </location>
    <ligand>
        <name>GTP</name>
        <dbReference type="ChEBI" id="CHEBI:37565"/>
    </ligand>
</feature>
<dbReference type="AlphaFoldDB" id="A0AAD7UKZ1"/>
<name>A0AAD7UKZ1_9STRA</name>
<comment type="subcellular location">
    <subcellularLocation>
        <location evidence="9">Mitochondrion inner membrane</location>
        <topology evidence="9">Peripheral membrane protein</topology>
        <orientation evidence="9">Matrix side</orientation>
    </subcellularLocation>
    <subcellularLocation>
        <location evidence="1">Plastid</location>
        <location evidence="1">Chloroplast</location>
    </subcellularLocation>
</comment>
<dbReference type="PROSITE" id="PS51722">
    <property type="entry name" value="G_TR_2"/>
    <property type="match status" value="1"/>
</dbReference>
<evidence type="ECO:0000256" key="7">
    <source>
        <dbReference type="ARBA" id="ARBA00023134"/>
    </source>
</evidence>
<sequence>MRRAISSLVRRRPSEVGEALAEIPQSRMVSFSIIAHVDHGKSSLSQRLLELQGNVATGEESALDTLEVEKSRGITVKAVTASMMYGEWLVNLVDTPGHVDFAHEVRRSLAACDGALLLVDAAQGIEAQTLSVAAAARSAGVPLIAACSKCDLVTADPDAVALALCASGLVEDDDPDRVLRLSAKTGLGVPEVLPAVLGFAKQEASSRSLPLRARVVDSRYDAKRGAVCVVRVVDGVLRENQKIIFLSRPEEALSVQEVGLLTPAPLRSSSLPAGCVGYAICGLRDVRRALVGDTVAESAVEPLEAGFQPAIPALYASVFPPDGALFDDMARAVDRLALNDAAVTVEREPPRPSLGSGLRVGFLGVLHMDVFRQRLRDEFDADVLFCAPLVPYRLVKNDATVVDVKSLDDWPAVDDDEVEILEPVVDVDVLVPTSFLGAAVQTLEPRAKRQLALETTGETTVLKYVLPWARVVDGLSEELANATRGYASLAVDHAPRFETARGLVKVDIALNGTTVDALSFVAARDDAVKKGRDAAASLKTHVPRHQFEVVVQAKIGGKVLARDRIPPFRKDVLTKGGKTVGGGDVTRKKKLLEKQKQGKKRQKTIGNVALSQDAFWAVLNVKNSSR</sequence>
<dbReference type="SUPFAM" id="SSF54980">
    <property type="entry name" value="EF-G C-terminal domain-like"/>
    <property type="match status" value="2"/>
</dbReference>
<keyword evidence="6 9" id="KW-0496">Mitochondrion</keyword>
<dbReference type="InterPro" id="IPR000640">
    <property type="entry name" value="EFG_V-like"/>
</dbReference>
<reference evidence="11" key="1">
    <citation type="submission" date="2023-01" db="EMBL/GenBank/DDBJ databases">
        <title>Metagenome sequencing of chrysophaentin producing Chrysophaeum taylorii.</title>
        <authorList>
            <person name="Davison J."/>
            <person name="Bewley C."/>
        </authorList>
    </citation>
    <scope>NUCLEOTIDE SEQUENCE</scope>
    <source>
        <strain evidence="11">NIES-1699</strain>
    </source>
</reference>
<dbReference type="InterPro" id="IPR038363">
    <property type="entry name" value="LepA_C_sf"/>
</dbReference>
<dbReference type="GO" id="GO:0097177">
    <property type="term" value="F:mitochondrial ribosome binding"/>
    <property type="evidence" value="ECO:0007669"/>
    <property type="project" value="TreeGrafter"/>
</dbReference>
<evidence type="ECO:0000313" key="12">
    <source>
        <dbReference type="Proteomes" id="UP001230188"/>
    </source>
</evidence>
<dbReference type="NCBIfam" id="TIGR01393">
    <property type="entry name" value="lepA"/>
    <property type="match status" value="1"/>
</dbReference>
<proteinExistence type="inferred from homology"/>
<dbReference type="FunFam" id="3.30.70.2570:FF:000001">
    <property type="entry name" value="Translation factor GUF1, mitochondrial"/>
    <property type="match status" value="1"/>
</dbReference>
<keyword evidence="12" id="KW-1185">Reference proteome</keyword>
<dbReference type="InterPro" id="IPR000795">
    <property type="entry name" value="T_Tr_GTP-bd_dom"/>
</dbReference>
<dbReference type="SUPFAM" id="SSF52540">
    <property type="entry name" value="P-loop containing nucleoside triphosphate hydrolases"/>
    <property type="match status" value="1"/>
</dbReference>
<dbReference type="Pfam" id="PF06421">
    <property type="entry name" value="LepA_C"/>
    <property type="match status" value="1"/>
</dbReference>
<accession>A0AAD7UKZ1</accession>
<dbReference type="InterPro" id="IPR013842">
    <property type="entry name" value="LepA_CTD"/>
</dbReference>
<dbReference type="PANTHER" id="PTHR43512">
    <property type="entry name" value="TRANSLATION FACTOR GUF1-RELATED"/>
    <property type="match status" value="1"/>
</dbReference>
<dbReference type="Proteomes" id="UP001230188">
    <property type="component" value="Unassembled WGS sequence"/>
</dbReference>
<dbReference type="InterPro" id="IPR009000">
    <property type="entry name" value="Transl_B-barrel_sf"/>
</dbReference>
<dbReference type="InterPro" id="IPR006297">
    <property type="entry name" value="EF-4"/>
</dbReference>
<dbReference type="Pfam" id="PF00679">
    <property type="entry name" value="EFG_C"/>
    <property type="match status" value="1"/>
</dbReference>
<feature type="domain" description="Tr-type G" evidence="10">
    <location>
        <begin position="26"/>
        <end position="207"/>
    </location>
</feature>
<dbReference type="PRINTS" id="PR00315">
    <property type="entry name" value="ELONGATNFCT"/>
</dbReference>
<dbReference type="Gene3D" id="3.30.70.2570">
    <property type="entry name" value="Elongation factor 4, C-terminal domain"/>
    <property type="match status" value="1"/>
</dbReference>
<comment type="caution">
    <text evidence="11">The sequence shown here is derived from an EMBL/GenBank/DDBJ whole genome shotgun (WGS) entry which is preliminary data.</text>
</comment>
<dbReference type="HAMAP" id="MF_00071">
    <property type="entry name" value="LepA"/>
    <property type="match status" value="1"/>
</dbReference>
<keyword evidence="4 9" id="KW-0999">Mitochondrion inner membrane</keyword>
<keyword evidence="5 9" id="KW-0378">Hydrolase</keyword>
<dbReference type="PANTHER" id="PTHR43512:SF7">
    <property type="entry name" value="TRANSLATION FACTOR GUF1, MITOCHONDRIAL"/>
    <property type="match status" value="1"/>
</dbReference>
<dbReference type="InterPro" id="IPR005225">
    <property type="entry name" value="Small_GTP-bd"/>
</dbReference>
<dbReference type="GO" id="GO:0045727">
    <property type="term" value="P:positive regulation of translation"/>
    <property type="evidence" value="ECO:0007669"/>
    <property type="project" value="UniProtKB-UniRule"/>
</dbReference>
<dbReference type="GO" id="GO:0009507">
    <property type="term" value="C:chloroplast"/>
    <property type="evidence" value="ECO:0007669"/>
    <property type="project" value="UniProtKB-SubCell"/>
</dbReference>
<keyword evidence="7 9" id="KW-0342">GTP-binding</keyword>
<dbReference type="EMBL" id="JAQMWT010000081">
    <property type="protein sequence ID" value="KAJ8611155.1"/>
    <property type="molecule type" value="Genomic_DNA"/>
</dbReference>
<evidence type="ECO:0000256" key="5">
    <source>
        <dbReference type="ARBA" id="ARBA00022801"/>
    </source>
</evidence>
<dbReference type="EC" id="3.6.5.n1" evidence="9"/>
<evidence type="ECO:0000256" key="6">
    <source>
        <dbReference type="ARBA" id="ARBA00023128"/>
    </source>
</evidence>
<gene>
    <name evidence="11" type="ORF">CTAYLR_003582</name>
</gene>
<comment type="similarity">
    <text evidence="2">Belongs to the TRAFAC class translation factor GTPase superfamily. Classic translation factor GTPase family. LepA subfamily.</text>
</comment>
<keyword evidence="3 9" id="KW-0547">Nucleotide-binding</keyword>
<organism evidence="11 12">
    <name type="scientific">Chrysophaeum taylorii</name>
    <dbReference type="NCBI Taxonomy" id="2483200"/>
    <lineage>
        <taxon>Eukaryota</taxon>
        <taxon>Sar</taxon>
        <taxon>Stramenopiles</taxon>
        <taxon>Ochrophyta</taxon>
        <taxon>Pelagophyceae</taxon>
        <taxon>Pelagomonadales</taxon>
        <taxon>Pelagomonadaceae</taxon>
        <taxon>Chrysophaeum</taxon>
    </lineage>
</organism>
<feature type="binding site" evidence="9">
    <location>
        <begin position="35"/>
        <end position="42"/>
    </location>
    <ligand>
        <name>GTP</name>
        <dbReference type="ChEBI" id="CHEBI:37565"/>
    </ligand>
</feature>
<dbReference type="Gene3D" id="3.30.70.870">
    <property type="entry name" value="Elongation Factor G (Translational Gtpase), domain 3"/>
    <property type="match status" value="1"/>
</dbReference>
<evidence type="ECO:0000256" key="4">
    <source>
        <dbReference type="ARBA" id="ARBA00022792"/>
    </source>
</evidence>
<comment type="function">
    <text evidence="9">Promotes mitochondrial protein synthesis. May act as a fidelity factor of the translation reaction, by catalyzing a one-codon backward translocation of tRNAs on improperly translocated ribosomes. Binds to mitochondrial ribosomes in a GTP-dependent manner.</text>
</comment>
<dbReference type="Gene3D" id="3.30.70.240">
    <property type="match status" value="1"/>
</dbReference>
<protein>
    <recommendedName>
        <fullName evidence="9">Translation factor GUF1 homolog, mitochondrial</fullName>
        <ecNumber evidence="9">3.6.5.n1</ecNumber>
    </recommendedName>
    <alternativeName>
        <fullName evidence="9">Elongation factor 4 homolog</fullName>
        <shortName evidence="9">EF-4</shortName>
    </alternativeName>
    <alternativeName>
        <fullName evidence="9">GTPase GUF1 homolog</fullName>
    </alternativeName>
    <alternativeName>
        <fullName evidence="9">Ribosomal back-translocase</fullName>
    </alternativeName>
</protein>
<dbReference type="InterPro" id="IPR027417">
    <property type="entry name" value="P-loop_NTPase"/>
</dbReference>
<comment type="catalytic activity">
    <reaction evidence="9">
        <text>GTP + H2O = GDP + phosphate + H(+)</text>
        <dbReference type="Rhea" id="RHEA:19669"/>
        <dbReference type="ChEBI" id="CHEBI:15377"/>
        <dbReference type="ChEBI" id="CHEBI:15378"/>
        <dbReference type="ChEBI" id="CHEBI:37565"/>
        <dbReference type="ChEBI" id="CHEBI:43474"/>
        <dbReference type="ChEBI" id="CHEBI:58189"/>
        <dbReference type="EC" id="3.6.5.n1"/>
    </reaction>
</comment>
<dbReference type="NCBIfam" id="TIGR00231">
    <property type="entry name" value="small_GTP"/>
    <property type="match status" value="1"/>
</dbReference>
<evidence type="ECO:0000256" key="8">
    <source>
        <dbReference type="ARBA" id="ARBA00023136"/>
    </source>
</evidence>
<evidence type="ECO:0000256" key="2">
    <source>
        <dbReference type="ARBA" id="ARBA00005454"/>
    </source>
</evidence>
<dbReference type="GO" id="GO:0005759">
    <property type="term" value="C:mitochondrial matrix"/>
    <property type="evidence" value="ECO:0007669"/>
    <property type="project" value="UniProtKB-UniRule"/>
</dbReference>
<evidence type="ECO:0000256" key="3">
    <source>
        <dbReference type="ARBA" id="ARBA00022741"/>
    </source>
</evidence>
<dbReference type="GO" id="GO:0005743">
    <property type="term" value="C:mitochondrial inner membrane"/>
    <property type="evidence" value="ECO:0007669"/>
    <property type="project" value="UniProtKB-SubCell"/>
</dbReference>
<evidence type="ECO:0000256" key="9">
    <source>
        <dbReference type="HAMAP-Rule" id="MF_03137"/>
    </source>
</evidence>
<dbReference type="SUPFAM" id="SSF50447">
    <property type="entry name" value="Translation proteins"/>
    <property type="match status" value="1"/>
</dbReference>
<evidence type="ECO:0000259" key="10">
    <source>
        <dbReference type="PROSITE" id="PS51722"/>
    </source>
</evidence>
<dbReference type="InterPro" id="IPR035647">
    <property type="entry name" value="EFG_III/V"/>
</dbReference>
<dbReference type="Gene3D" id="3.40.50.300">
    <property type="entry name" value="P-loop containing nucleotide triphosphate hydrolases"/>
    <property type="match status" value="1"/>
</dbReference>
<dbReference type="Pfam" id="PF00009">
    <property type="entry name" value="GTP_EFTU"/>
    <property type="match status" value="1"/>
</dbReference>
<comment type="caution">
    <text evidence="9">Lacks conserved residue(s) required for the propagation of feature annotation.</text>
</comment>
<dbReference type="GO" id="GO:0006412">
    <property type="term" value="P:translation"/>
    <property type="evidence" value="ECO:0007669"/>
    <property type="project" value="UniProtKB-KW"/>
</dbReference>
<dbReference type="Gene3D" id="2.40.30.10">
    <property type="entry name" value="Translation factors"/>
    <property type="match status" value="1"/>
</dbReference>
<comment type="similarity">
    <text evidence="9">Belongs to the GTP-binding elongation factor family. LepA subfamily.</text>
</comment>
<evidence type="ECO:0000313" key="11">
    <source>
        <dbReference type="EMBL" id="KAJ8611155.1"/>
    </source>
</evidence>